<sequence>MSNMNAGSVRREFRRSCYCCLHFIENVKATFLSLFKSFFQNISRNSSRFIVHLKSCYTFSSTSNFKVHISVVVFKSLNICENLYLVIFLNKSHCNSGYMFLYRNARTHKGKASSTNGRLRTGTIRFQNIRNQTNNVREINFFGNDRTQRSFCQSSMPNFTTTRSSHGANFSNRIRRKVIVKNKPFIRLVLF</sequence>
<proteinExistence type="predicted"/>
<dbReference type="EMBL" id="VSSQ01073998">
    <property type="protein sequence ID" value="MPN24976.1"/>
    <property type="molecule type" value="Genomic_DNA"/>
</dbReference>
<comment type="caution">
    <text evidence="1">The sequence shown here is derived from an EMBL/GenBank/DDBJ whole genome shotgun (WGS) entry which is preliminary data.</text>
</comment>
<gene>
    <name evidence="1" type="ORF">SDC9_172383</name>
</gene>
<dbReference type="AlphaFoldDB" id="A0A645GFN4"/>
<evidence type="ECO:0000313" key="1">
    <source>
        <dbReference type="EMBL" id="MPN24976.1"/>
    </source>
</evidence>
<organism evidence="1">
    <name type="scientific">bioreactor metagenome</name>
    <dbReference type="NCBI Taxonomy" id="1076179"/>
    <lineage>
        <taxon>unclassified sequences</taxon>
        <taxon>metagenomes</taxon>
        <taxon>ecological metagenomes</taxon>
    </lineage>
</organism>
<reference evidence="1" key="1">
    <citation type="submission" date="2019-08" db="EMBL/GenBank/DDBJ databases">
        <authorList>
            <person name="Kucharzyk K."/>
            <person name="Murdoch R.W."/>
            <person name="Higgins S."/>
            <person name="Loffler F."/>
        </authorList>
    </citation>
    <scope>NUCLEOTIDE SEQUENCE</scope>
</reference>
<accession>A0A645GFN4</accession>
<protein>
    <submittedName>
        <fullName evidence="1">Uncharacterized protein</fullName>
    </submittedName>
</protein>
<name>A0A645GFN4_9ZZZZ</name>